<dbReference type="AlphaFoldDB" id="A0A8T0HP70"/>
<proteinExistence type="predicted"/>
<name>A0A8T0HP70_CERPU</name>
<gene>
    <name evidence="1" type="ORF">KC19_VG108300</name>
</gene>
<evidence type="ECO:0000313" key="1">
    <source>
        <dbReference type="EMBL" id="KAG0572591.1"/>
    </source>
</evidence>
<dbReference type="Proteomes" id="UP000822688">
    <property type="component" value="Chromosome V"/>
</dbReference>
<sequence>MWAWWQRSNNVEGEVSLADAEGFTTPLESPKYEEFPEELTFGLRSNYDNTTLTPRQAALPSPSDYTVVPVTSRTPDFCGSRMQQQDSPSALLGREIERAVQLGDVSSPSTQFE</sequence>
<organism evidence="1 2">
    <name type="scientific">Ceratodon purpureus</name>
    <name type="common">Fire moss</name>
    <name type="synonym">Dicranum purpureum</name>
    <dbReference type="NCBI Taxonomy" id="3225"/>
    <lineage>
        <taxon>Eukaryota</taxon>
        <taxon>Viridiplantae</taxon>
        <taxon>Streptophyta</taxon>
        <taxon>Embryophyta</taxon>
        <taxon>Bryophyta</taxon>
        <taxon>Bryophytina</taxon>
        <taxon>Bryopsida</taxon>
        <taxon>Dicranidae</taxon>
        <taxon>Pseudoditrichales</taxon>
        <taxon>Ditrichaceae</taxon>
        <taxon>Ceratodon</taxon>
    </lineage>
</organism>
<accession>A0A8T0HP70</accession>
<evidence type="ECO:0000313" key="2">
    <source>
        <dbReference type="Proteomes" id="UP000822688"/>
    </source>
</evidence>
<keyword evidence="2" id="KW-1185">Reference proteome</keyword>
<protein>
    <submittedName>
        <fullName evidence="1">Uncharacterized protein</fullName>
    </submittedName>
</protein>
<reference evidence="1" key="1">
    <citation type="submission" date="2020-06" db="EMBL/GenBank/DDBJ databases">
        <title>WGS assembly of Ceratodon purpureus strain R40.</title>
        <authorList>
            <person name="Carey S.B."/>
            <person name="Jenkins J."/>
            <person name="Shu S."/>
            <person name="Lovell J.T."/>
            <person name="Sreedasyam A."/>
            <person name="Maumus F."/>
            <person name="Tiley G.P."/>
            <person name="Fernandez-Pozo N."/>
            <person name="Barry K."/>
            <person name="Chen C."/>
            <person name="Wang M."/>
            <person name="Lipzen A."/>
            <person name="Daum C."/>
            <person name="Saski C.A."/>
            <person name="Payton A.C."/>
            <person name="Mcbreen J.C."/>
            <person name="Conrad R.E."/>
            <person name="Kollar L.M."/>
            <person name="Olsson S."/>
            <person name="Huttunen S."/>
            <person name="Landis J.B."/>
            <person name="Wickett N.J."/>
            <person name="Johnson M.G."/>
            <person name="Rensing S.A."/>
            <person name="Grimwood J."/>
            <person name="Schmutz J."/>
            <person name="Mcdaniel S.F."/>
        </authorList>
    </citation>
    <scope>NUCLEOTIDE SEQUENCE</scope>
    <source>
        <strain evidence="1">R40</strain>
    </source>
</reference>
<comment type="caution">
    <text evidence="1">The sequence shown here is derived from an EMBL/GenBank/DDBJ whole genome shotgun (WGS) entry which is preliminary data.</text>
</comment>
<dbReference type="EMBL" id="CM026426">
    <property type="protein sequence ID" value="KAG0572591.1"/>
    <property type="molecule type" value="Genomic_DNA"/>
</dbReference>